<feature type="compositionally biased region" description="Polar residues" evidence="9">
    <location>
        <begin position="229"/>
        <end position="246"/>
    </location>
</feature>
<dbReference type="InterPro" id="IPR031140">
    <property type="entry name" value="IDD1-16"/>
</dbReference>
<keyword evidence="3 8" id="KW-0863">Zinc-finger</keyword>
<evidence type="ECO:0000256" key="8">
    <source>
        <dbReference type="PROSITE-ProRule" id="PRU00042"/>
    </source>
</evidence>
<dbReference type="GO" id="GO:0008270">
    <property type="term" value="F:zinc ion binding"/>
    <property type="evidence" value="ECO:0007669"/>
    <property type="project" value="UniProtKB-KW"/>
</dbReference>
<keyword evidence="1" id="KW-0479">Metal-binding</keyword>
<dbReference type="GO" id="GO:0003677">
    <property type="term" value="F:DNA binding"/>
    <property type="evidence" value="ECO:0007669"/>
    <property type="project" value="UniProtKB-KW"/>
</dbReference>
<dbReference type="Pfam" id="PF22992">
    <property type="entry name" value="C2CH-4th_BIRD-IDD"/>
    <property type="match status" value="1"/>
</dbReference>
<reference evidence="12" key="1">
    <citation type="journal article" date="2018" name="Nat. Plants">
        <title>Whole-genome landscape of Medicago truncatula symbiotic genes.</title>
        <authorList>
            <person name="Pecrix Y."/>
            <person name="Staton S.E."/>
            <person name="Sallet E."/>
            <person name="Lelandais-Briere C."/>
            <person name="Moreau S."/>
            <person name="Carrere S."/>
            <person name="Blein T."/>
            <person name="Jardinaud M.F."/>
            <person name="Latrasse D."/>
            <person name="Zouine M."/>
            <person name="Zahm M."/>
            <person name="Kreplak J."/>
            <person name="Mayjonade B."/>
            <person name="Satge C."/>
            <person name="Perez M."/>
            <person name="Cauet S."/>
            <person name="Marande W."/>
            <person name="Chantry-Darmon C."/>
            <person name="Lopez-Roques C."/>
            <person name="Bouchez O."/>
            <person name="Berard A."/>
            <person name="Debelle F."/>
            <person name="Munos S."/>
            <person name="Bendahmane A."/>
            <person name="Berges H."/>
            <person name="Niebel A."/>
            <person name="Buitink J."/>
            <person name="Frugier F."/>
            <person name="Benhamed M."/>
            <person name="Crespi M."/>
            <person name="Gouzy J."/>
            <person name="Gamas P."/>
        </authorList>
    </citation>
    <scope>NUCLEOTIDE SEQUENCE [LARGE SCALE GENOMIC DNA]</scope>
    <source>
        <strain evidence="12">cv. Jemalong A17</strain>
    </source>
</reference>
<gene>
    <name evidence="11" type="ORF">MtrunA17_Chr7g0268961</name>
</gene>
<keyword evidence="4" id="KW-0862">Zinc</keyword>
<feature type="domain" description="C2H2-type" evidence="10">
    <location>
        <begin position="51"/>
        <end position="73"/>
    </location>
</feature>
<dbReference type="GO" id="GO:0006355">
    <property type="term" value="P:regulation of DNA-templated transcription"/>
    <property type="evidence" value="ECO:0007669"/>
    <property type="project" value="UniProtKB-ARBA"/>
</dbReference>
<dbReference type="PANTHER" id="PTHR10593:SF181">
    <property type="entry name" value="C2H2-TYPE DOMAIN-CONTAINING PROTEIN"/>
    <property type="match status" value="1"/>
</dbReference>
<dbReference type="Pfam" id="PF00096">
    <property type="entry name" value="zf-C2H2"/>
    <property type="match status" value="1"/>
</dbReference>
<name>A0A396H847_MEDTR</name>
<comment type="caution">
    <text evidence="11">The sequence shown here is derived from an EMBL/GenBank/DDBJ whole genome shotgun (WGS) entry which is preliminary data.</text>
</comment>
<evidence type="ECO:0000256" key="1">
    <source>
        <dbReference type="ARBA" id="ARBA00022723"/>
    </source>
</evidence>
<organism evidence="11 12">
    <name type="scientific">Medicago truncatula</name>
    <name type="common">Barrel medic</name>
    <name type="synonym">Medicago tribuloides</name>
    <dbReference type="NCBI Taxonomy" id="3880"/>
    <lineage>
        <taxon>Eukaryota</taxon>
        <taxon>Viridiplantae</taxon>
        <taxon>Streptophyta</taxon>
        <taxon>Embryophyta</taxon>
        <taxon>Tracheophyta</taxon>
        <taxon>Spermatophyta</taxon>
        <taxon>Magnoliopsida</taxon>
        <taxon>eudicotyledons</taxon>
        <taxon>Gunneridae</taxon>
        <taxon>Pentapetalae</taxon>
        <taxon>rosids</taxon>
        <taxon>fabids</taxon>
        <taxon>Fabales</taxon>
        <taxon>Fabaceae</taxon>
        <taxon>Papilionoideae</taxon>
        <taxon>50 kb inversion clade</taxon>
        <taxon>NPAAA clade</taxon>
        <taxon>Hologalegina</taxon>
        <taxon>IRL clade</taxon>
        <taxon>Trifolieae</taxon>
        <taxon>Medicago</taxon>
    </lineage>
</organism>
<accession>A0A396H847</accession>
<evidence type="ECO:0000313" key="11">
    <source>
        <dbReference type="EMBL" id="RHN48923.1"/>
    </source>
</evidence>
<evidence type="ECO:0000256" key="2">
    <source>
        <dbReference type="ARBA" id="ARBA00022737"/>
    </source>
</evidence>
<evidence type="ECO:0000313" key="12">
    <source>
        <dbReference type="Proteomes" id="UP000265566"/>
    </source>
</evidence>
<evidence type="ECO:0000256" key="7">
    <source>
        <dbReference type="ARBA" id="ARBA00023163"/>
    </source>
</evidence>
<keyword evidence="2" id="KW-0677">Repeat</keyword>
<keyword evidence="6" id="KW-0238">DNA-binding</keyword>
<keyword evidence="5" id="KW-0805">Transcription regulation</keyword>
<feature type="region of interest" description="Disordered" evidence="9">
    <location>
        <begin position="186"/>
        <end position="246"/>
    </location>
</feature>
<dbReference type="FunFam" id="3.30.160.60:FF:000554">
    <property type="entry name" value="protein indeterminate-domain 12-like"/>
    <property type="match status" value="1"/>
</dbReference>
<dbReference type="Gramene" id="rna43692">
    <property type="protein sequence ID" value="RHN48923.1"/>
    <property type="gene ID" value="gene43692"/>
</dbReference>
<dbReference type="PROSITE" id="PS00028">
    <property type="entry name" value="ZINC_FINGER_C2H2_1"/>
    <property type="match status" value="1"/>
</dbReference>
<evidence type="ECO:0000256" key="9">
    <source>
        <dbReference type="SAM" id="MobiDB-lite"/>
    </source>
</evidence>
<protein>
    <submittedName>
        <fullName evidence="11">Putative transcription factor C2H2 family</fullName>
    </submittedName>
</protein>
<dbReference type="FunFam" id="3.30.160.60:FF:000131">
    <property type="entry name" value="protein indeterminate-domain 5, chloroplastic-like"/>
    <property type="match status" value="1"/>
</dbReference>
<dbReference type="InterPro" id="IPR013087">
    <property type="entry name" value="Znf_C2H2_type"/>
</dbReference>
<dbReference type="InterPro" id="IPR036236">
    <property type="entry name" value="Znf_C2H2_sf"/>
</dbReference>
<dbReference type="Gene3D" id="3.30.160.60">
    <property type="entry name" value="Classic Zinc Finger"/>
    <property type="match status" value="2"/>
</dbReference>
<dbReference type="Pfam" id="PF22996">
    <property type="entry name" value="C2H2-2nd_BIRD-IDD"/>
    <property type="match status" value="1"/>
</dbReference>
<dbReference type="AlphaFoldDB" id="A0A396H847"/>
<evidence type="ECO:0000256" key="4">
    <source>
        <dbReference type="ARBA" id="ARBA00022833"/>
    </source>
</evidence>
<dbReference type="Proteomes" id="UP000265566">
    <property type="component" value="Chromosome 7"/>
</dbReference>
<dbReference type="PROSITE" id="PS50157">
    <property type="entry name" value="ZINC_FINGER_C2H2_2"/>
    <property type="match status" value="1"/>
</dbReference>
<dbReference type="Pfam" id="PF22995">
    <property type="entry name" value="C2CH-3rd_BIRD-IDD"/>
    <property type="match status" value="1"/>
</dbReference>
<dbReference type="InterPro" id="IPR055186">
    <property type="entry name" value="C2H2-2nd_BIRD-IDD"/>
</dbReference>
<sequence>MYNPLFYKLRAYHCHVYAKALLLMDDVFYEIDPTAEVVALSPTTLMATNRFVCEICNKGFQRDQNLQLHRRGHNLPWKLRQRTSAEVKKKVYVCPEPSCVHHNPSRALGDLTGIKKHFSRKHGEKKWKCDKCSKRYAVQSDWKAHQKTCGTREYKCDCGTIFSRRDSFITHRAFCDALTEENNRVNQGLTSGMPPNLQSQMHDPISTMPLKPVSNTSSELNNDYDPKNSLRSPSQEHAPTSFRSTNNACGGMFSTSAGALFGGPKTLPPSSSTLQLSSNSNSFNYFNDSKNGGLIAGMAQMSATALLQKAAQMGATASNSGNSSMMQKSFVGSMVSPNHVSGSIMMHHNQNQPSYEHFNPLQHELSNMAGVSGGGAFTNQLFQKEQQEISLLFDNNTNVSTMNNDIGMFSHHGLMKNVGQEVSNCSNLIHGNDVATVHDFLGIGGSSSSLHEPQQQRLEALSQQRLEIMNNFHHHLPHEDSAMEKSIWDV</sequence>
<dbReference type="SMART" id="SM00355">
    <property type="entry name" value="ZnF_C2H2"/>
    <property type="match status" value="3"/>
</dbReference>
<dbReference type="InterPro" id="IPR055187">
    <property type="entry name" value="C2CH-3rd_BIRD-IDD"/>
</dbReference>
<evidence type="ECO:0000259" key="10">
    <source>
        <dbReference type="PROSITE" id="PS50157"/>
    </source>
</evidence>
<dbReference type="PANTHER" id="PTHR10593">
    <property type="entry name" value="SERINE/THREONINE-PROTEIN KINASE RIO"/>
    <property type="match status" value="1"/>
</dbReference>
<evidence type="ECO:0000256" key="6">
    <source>
        <dbReference type="ARBA" id="ARBA00023125"/>
    </source>
</evidence>
<dbReference type="EMBL" id="PSQE01000007">
    <property type="protein sequence ID" value="RHN48923.1"/>
    <property type="molecule type" value="Genomic_DNA"/>
</dbReference>
<evidence type="ECO:0000256" key="5">
    <source>
        <dbReference type="ARBA" id="ARBA00023015"/>
    </source>
</evidence>
<evidence type="ECO:0000256" key="3">
    <source>
        <dbReference type="ARBA" id="ARBA00022771"/>
    </source>
</evidence>
<keyword evidence="7" id="KW-0804">Transcription</keyword>
<dbReference type="SUPFAM" id="SSF57667">
    <property type="entry name" value="beta-beta-alpha zinc fingers"/>
    <property type="match status" value="1"/>
</dbReference>
<proteinExistence type="predicted"/>
<dbReference type="InterPro" id="IPR055185">
    <property type="entry name" value="C2CH-4th_BIRD-IDD"/>
</dbReference>